<keyword evidence="6" id="KW-0057">Aromatic amino acid biosynthesis</keyword>
<evidence type="ECO:0000256" key="3">
    <source>
        <dbReference type="ARBA" id="ARBA00022842"/>
    </source>
</evidence>
<organism evidence="11 12">
    <name type="scientific">Idiomarina aquatica</name>
    <dbReference type="NCBI Taxonomy" id="1327752"/>
    <lineage>
        <taxon>Bacteria</taxon>
        <taxon>Pseudomonadati</taxon>
        <taxon>Pseudomonadota</taxon>
        <taxon>Gammaproteobacteria</taxon>
        <taxon>Alteromonadales</taxon>
        <taxon>Idiomarinaceae</taxon>
        <taxon>Idiomarina</taxon>
    </lineage>
</organism>
<evidence type="ECO:0000256" key="6">
    <source>
        <dbReference type="PIRNR" id="PIRNR001373"/>
    </source>
</evidence>
<dbReference type="RefSeq" id="WP_126820431.1">
    <property type="nucleotide sequence ID" value="NZ_PIPS01000005.1"/>
</dbReference>
<evidence type="ECO:0000259" key="10">
    <source>
        <dbReference type="Pfam" id="PF04715"/>
    </source>
</evidence>
<dbReference type="PIRSF" id="PIRSF001373">
    <property type="entry name" value="TrpE"/>
    <property type="match status" value="1"/>
</dbReference>
<gene>
    <name evidence="11" type="ORF">CWE23_12555</name>
</gene>
<feature type="binding site" evidence="7">
    <location>
        <position position="471"/>
    </location>
    <ligand>
        <name>chorismate</name>
        <dbReference type="ChEBI" id="CHEBI:29748"/>
    </ligand>
</feature>
<dbReference type="NCBIfam" id="TIGR00565">
    <property type="entry name" value="trpE_proteo"/>
    <property type="match status" value="1"/>
</dbReference>
<evidence type="ECO:0000256" key="2">
    <source>
        <dbReference type="ARBA" id="ARBA00022723"/>
    </source>
</evidence>
<dbReference type="AlphaFoldDB" id="A0AA94ED88"/>
<dbReference type="PANTHER" id="PTHR11236">
    <property type="entry name" value="AMINOBENZOATE/ANTHRANILATE SYNTHASE"/>
    <property type="match status" value="1"/>
</dbReference>
<evidence type="ECO:0000259" key="9">
    <source>
        <dbReference type="Pfam" id="PF00425"/>
    </source>
</evidence>
<feature type="binding site" evidence="8">
    <location>
        <position position="383"/>
    </location>
    <ligand>
        <name>Mg(2+)</name>
        <dbReference type="ChEBI" id="CHEBI:18420"/>
    </ligand>
</feature>
<evidence type="ECO:0000256" key="5">
    <source>
        <dbReference type="ARBA" id="ARBA00047683"/>
    </source>
</evidence>
<feature type="binding site" evidence="7">
    <location>
        <begin position="313"/>
        <end position="315"/>
    </location>
    <ligand>
        <name>L-tryptophan</name>
        <dbReference type="ChEBI" id="CHEBI:57912"/>
    </ligand>
</feature>
<evidence type="ECO:0000256" key="4">
    <source>
        <dbReference type="ARBA" id="ARBA00023239"/>
    </source>
</evidence>
<reference evidence="12" key="1">
    <citation type="journal article" date="2018" name="Front. Microbiol.">
        <title>Genome-Based Analysis Reveals the Taxonomy and Diversity of the Family Idiomarinaceae.</title>
        <authorList>
            <person name="Liu Y."/>
            <person name="Lai Q."/>
            <person name="Shao Z."/>
        </authorList>
    </citation>
    <scope>NUCLEOTIDE SEQUENCE [LARGE SCALE GENOMIC DNA]</scope>
    <source>
        <strain evidence="12">SN-14</strain>
    </source>
</reference>
<evidence type="ECO:0000313" key="11">
    <source>
        <dbReference type="EMBL" id="RUO39906.1"/>
    </source>
</evidence>
<dbReference type="GO" id="GO:0000162">
    <property type="term" value="P:L-tryptophan biosynthetic process"/>
    <property type="evidence" value="ECO:0007669"/>
    <property type="project" value="UniProtKB-KW"/>
</dbReference>
<dbReference type="GO" id="GO:0046872">
    <property type="term" value="F:metal ion binding"/>
    <property type="evidence" value="ECO:0007669"/>
    <property type="project" value="UniProtKB-KW"/>
</dbReference>
<dbReference type="SUPFAM" id="SSF56322">
    <property type="entry name" value="ADC synthase"/>
    <property type="match status" value="1"/>
</dbReference>
<keyword evidence="6 7" id="KW-0822">Tryptophan biosynthesis</keyword>
<dbReference type="PANTHER" id="PTHR11236:SF49">
    <property type="entry name" value="ANTHRANILATE SYNTHASE COMPONENT 1"/>
    <property type="match status" value="1"/>
</dbReference>
<dbReference type="EC" id="4.1.3.27" evidence="6"/>
<keyword evidence="4 6" id="KW-0456">Lyase</keyword>
<evidence type="ECO:0000256" key="1">
    <source>
        <dbReference type="ARBA" id="ARBA00009562"/>
    </source>
</evidence>
<keyword evidence="2 8" id="KW-0479">Metal-binding</keyword>
<comment type="pathway">
    <text evidence="6">Amino-acid biosynthesis; L-tryptophan biosynthesis; L-tryptophan from chorismate: step 1/5.</text>
</comment>
<feature type="domain" description="Anthranilate synthase component I N-terminal" evidence="10">
    <location>
        <begin position="41"/>
        <end position="202"/>
    </location>
</feature>
<dbReference type="Gene3D" id="3.60.120.10">
    <property type="entry name" value="Anthranilate synthase"/>
    <property type="match status" value="1"/>
</dbReference>
<feature type="binding site" evidence="8">
    <location>
        <position position="520"/>
    </location>
    <ligand>
        <name>Mg(2+)</name>
        <dbReference type="ChEBI" id="CHEBI:18420"/>
    </ligand>
</feature>
<keyword evidence="3 8" id="KW-0460">Magnesium</keyword>
<name>A0AA94ED88_9GAMM</name>
<dbReference type="GO" id="GO:0004049">
    <property type="term" value="F:anthranilate synthase activity"/>
    <property type="evidence" value="ECO:0007669"/>
    <property type="project" value="UniProtKB-EC"/>
</dbReference>
<dbReference type="InterPro" id="IPR005801">
    <property type="entry name" value="ADC_synthase"/>
</dbReference>
<feature type="binding site" evidence="7">
    <location>
        <position position="47"/>
    </location>
    <ligand>
        <name>L-tryptophan</name>
        <dbReference type="ChEBI" id="CHEBI:57912"/>
    </ligand>
</feature>
<protein>
    <recommendedName>
        <fullName evidence="6">Anthranilate synthase component 1</fullName>
        <ecNumber evidence="6">4.1.3.27</ecNumber>
    </recommendedName>
</protein>
<dbReference type="InterPro" id="IPR015890">
    <property type="entry name" value="Chorismate_C"/>
</dbReference>
<dbReference type="Proteomes" id="UP000286680">
    <property type="component" value="Unassembled WGS sequence"/>
</dbReference>
<keyword evidence="6 7" id="KW-0028">Amino-acid biosynthesis</keyword>
<evidence type="ECO:0000256" key="8">
    <source>
        <dbReference type="PIRSR" id="PIRSR001373-2"/>
    </source>
</evidence>
<evidence type="ECO:0000256" key="7">
    <source>
        <dbReference type="PIRSR" id="PIRSR001373-1"/>
    </source>
</evidence>
<keyword evidence="12" id="KW-1185">Reference proteome</keyword>
<dbReference type="Pfam" id="PF00425">
    <property type="entry name" value="Chorismate_bind"/>
    <property type="match status" value="1"/>
</dbReference>
<sequence>MNNEQIEGQVDSLRVDLPYQADTDRVYQALCSNDDGAGTGRHLLLDSADIGTKRALKSLLLIDTALTLTCRGQRVMIEANSDNGAQLLPFLAATLTPSIQREQTATTLELEFPQPTFDQTEEQRLKALSNMEPLRLLQQRLTKANDEARNNPFSIFLGGVFGYDYVASYEQLPPVAEGENNCPDYVFYLAETLLVVDHEQQRSELIASFFSQGGARNDSDQQRYHQLTQRIGQLAAQCQLPSPPMSTTAQPPATPAITEVSPSADRFRQIVMQLKENILDGDIFQVVPSRRFKLPCNNPLAAYQRLKQNNPSPYMFFLSHPDFCLFGASPESALKYQQQSNQVELYPIAGTRPRGRNADGSINLDIDGRMELELRLDEKELSEHLMLVDLARNDLARICQPGSRYVADLLKVDRYSQVMHLVSRVVGQLRQDCDALHAYRACMNMGTLTGAPKVSAARLIREVEQQGRGSYGGAVGYLAGNGDMDTCIVIRSAFVKDQQAIVQAGAGVVYDSDADAEVAETENKAKAVLMAIQQTYAEEGAL</sequence>
<comment type="similarity">
    <text evidence="1 6">Belongs to the anthranilate synthase component I family.</text>
</comment>
<evidence type="ECO:0000313" key="12">
    <source>
        <dbReference type="Proteomes" id="UP000286680"/>
    </source>
</evidence>
<proteinExistence type="inferred from homology"/>
<comment type="catalytic activity">
    <reaction evidence="5 6">
        <text>chorismate + L-glutamine = anthranilate + pyruvate + L-glutamate + H(+)</text>
        <dbReference type="Rhea" id="RHEA:21732"/>
        <dbReference type="ChEBI" id="CHEBI:15361"/>
        <dbReference type="ChEBI" id="CHEBI:15378"/>
        <dbReference type="ChEBI" id="CHEBI:16567"/>
        <dbReference type="ChEBI" id="CHEBI:29748"/>
        <dbReference type="ChEBI" id="CHEBI:29985"/>
        <dbReference type="ChEBI" id="CHEBI:58359"/>
        <dbReference type="EC" id="4.1.3.27"/>
    </reaction>
</comment>
<dbReference type="InterPro" id="IPR006805">
    <property type="entry name" value="Anth_synth_I_N"/>
</dbReference>
<comment type="caution">
    <text evidence="11">The sequence shown here is derived from an EMBL/GenBank/DDBJ whole genome shotgun (WGS) entry which is preliminary data.</text>
</comment>
<feature type="binding site" evidence="7">
    <location>
        <position position="491"/>
    </location>
    <ligand>
        <name>chorismate</name>
        <dbReference type="ChEBI" id="CHEBI:29748"/>
    </ligand>
</feature>
<dbReference type="Pfam" id="PF04715">
    <property type="entry name" value="Anth_synt_I_N"/>
    <property type="match status" value="1"/>
</dbReference>
<feature type="binding site" evidence="7">
    <location>
        <begin position="505"/>
        <end position="507"/>
    </location>
    <ligand>
        <name>chorismate</name>
        <dbReference type="ChEBI" id="CHEBI:29748"/>
    </ligand>
</feature>
<dbReference type="EMBL" id="PIPS01000005">
    <property type="protein sequence ID" value="RUO39906.1"/>
    <property type="molecule type" value="Genomic_DNA"/>
</dbReference>
<feature type="domain" description="Chorismate-utilising enzyme C-terminal" evidence="9">
    <location>
        <begin position="264"/>
        <end position="524"/>
    </location>
</feature>
<dbReference type="PRINTS" id="PR00095">
    <property type="entry name" value="ANTSNTHASEI"/>
</dbReference>
<dbReference type="InterPro" id="IPR019999">
    <property type="entry name" value="Anth_synth_I-like"/>
</dbReference>
<accession>A0AA94ED88</accession>
<dbReference type="InterPro" id="IPR005257">
    <property type="entry name" value="Anth_synth_I_TrpE"/>
</dbReference>
<dbReference type="NCBIfam" id="NF010079">
    <property type="entry name" value="PRK13564.1"/>
    <property type="match status" value="1"/>
</dbReference>
<comment type="cofactor">
    <cofactor evidence="8">
        <name>Mg(2+)</name>
        <dbReference type="ChEBI" id="CHEBI:18420"/>
    </cofactor>
    <text evidence="8">Binds 1 Mg(2+) ion per subunit.</text>
</comment>
<feature type="binding site" evidence="7">
    <location>
        <begin position="350"/>
        <end position="351"/>
    </location>
    <ligand>
        <name>chorismate</name>
        <dbReference type="ChEBI" id="CHEBI:29748"/>
    </ligand>
</feature>